<sequence length="700" mass="76397">MNRKYIFSILLFAVVSITVLSLSRLNEQSGLHANEMSCPKWNGFEAWSGGGAYPQVLAEGDDIYLVSDVAGIWKAGKDESNWRHITNGLDILRVAALLAHPNDASHFYAATSKGIYQTLDAGANWSLLDSLGAGVKFWRWNSVRPMAIHPADDSKIFAGDARGNVYLIDNEESIVIGTSPRAKAVTVVVPLDMGNKLLVGTAESTTIFIRNDQGWRVESSLTENAYDADWDRNLLAPANMVIAGERRLKLTRDGGDSWQTISLDNALPSGAIVHRVSMFNEQSGNTKFLVAWFAGWRSGILQSNDAGVNWNDPVQKRNFDSSNPTRTWKKGSFDRVMSVHIDPSDSGTAYLSTYWGYWRSQDDGKTWTENFINGAPNTAGSSLIYTDNGELITASMDIGLVSYAPNRSALSLFPKAGRSYIKNSFIDTWDIAGHAWSVVSHGQKIVASISPWSANQNQVVISEDFGASWEVVTSGLPLEYVKEGTVWEKGYARALVKDPYNPEKLYLAIDGAGLFVSENGGYQWSESSAQPDSVKIYNGLVADPNHQGYLYWGAPGVGVYVTKDAGRSWIFTGLRGKAIYDLEMNTDGRLFAATQGAKPELFVKDGLGKQWRLLKSFDAYGTAEAIAISPNDPNTIAIGTNGWGNENKGQVFISRDGGIQWTELEGDFGVGAADMAFSPCSDTLSVLQYAGGVVHLSIAE</sequence>
<protein>
    <recommendedName>
        <fullName evidence="3">Photosynthesis system II assembly factor Ycf48/Hcf136-like domain-containing protein</fullName>
    </recommendedName>
</protein>
<dbReference type="PANTHER" id="PTHR43739:SF5">
    <property type="entry name" value="EXO-ALPHA-SIALIDASE"/>
    <property type="match status" value="1"/>
</dbReference>
<dbReference type="InterPro" id="IPR052025">
    <property type="entry name" value="Xyloglucanase_GH74"/>
</dbReference>
<dbReference type="EMBL" id="SHLY01000001">
    <property type="protein sequence ID" value="TAA47759.1"/>
    <property type="molecule type" value="Genomic_DNA"/>
</dbReference>
<dbReference type="InterPro" id="IPR015943">
    <property type="entry name" value="WD40/YVTN_repeat-like_dom_sf"/>
</dbReference>
<evidence type="ECO:0000313" key="1">
    <source>
        <dbReference type="EMBL" id="TAA47759.1"/>
    </source>
</evidence>
<dbReference type="Proteomes" id="UP000292544">
    <property type="component" value="Unassembled WGS sequence"/>
</dbReference>
<evidence type="ECO:0000313" key="2">
    <source>
        <dbReference type="Proteomes" id="UP000292544"/>
    </source>
</evidence>
<organism evidence="1 2">
    <name type="scientific">Corallincola spongiicola</name>
    <dbReference type="NCBI Taxonomy" id="2520508"/>
    <lineage>
        <taxon>Bacteria</taxon>
        <taxon>Pseudomonadati</taxon>
        <taxon>Pseudomonadota</taxon>
        <taxon>Gammaproteobacteria</taxon>
        <taxon>Alteromonadales</taxon>
        <taxon>Psychromonadaceae</taxon>
        <taxon>Corallincola</taxon>
    </lineage>
</organism>
<evidence type="ECO:0008006" key="3">
    <source>
        <dbReference type="Google" id="ProtNLM"/>
    </source>
</evidence>
<reference evidence="2" key="1">
    <citation type="submission" date="2019-02" db="EMBL/GenBank/DDBJ databases">
        <title>Draft genome sequence of Muricauda sp. 176CP4-71.</title>
        <authorList>
            <person name="Park J.-S."/>
        </authorList>
    </citation>
    <scope>NUCLEOTIDE SEQUENCE [LARGE SCALE GENOMIC DNA]</scope>
    <source>
        <strain evidence="2">176GS2-150</strain>
    </source>
</reference>
<dbReference type="RefSeq" id="WP_130565322.1">
    <property type="nucleotide sequence ID" value="NZ_SHLY01000001.1"/>
</dbReference>
<dbReference type="Gene3D" id="2.130.10.10">
    <property type="entry name" value="YVTN repeat-like/Quinoprotein amine dehydrogenase"/>
    <property type="match status" value="4"/>
</dbReference>
<comment type="caution">
    <text evidence="1">The sequence shown here is derived from an EMBL/GenBank/DDBJ whole genome shotgun (WGS) entry which is preliminary data.</text>
</comment>
<accession>A0ABY1WSN5</accession>
<gene>
    <name evidence="1" type="ORF">EXY25_00470</name>
</gene>
<keyword evidence="2" id="KW-1185">Reference proteome</keyword>
<proteinExistence type="predicted"/>
<dbReference type="SUPFAM" id="SSF110296">
    <property type="entry name" value="Oligoxyloglucan reducing end-specific cellobiohydrolase"/>
    <property type="match status" value="3"/>
</dbReference>
<name>A0ABY1WSN5_9GAMM</name>
<dbReference type="PANTHER" id="PTHR43739">
    <property type="entry name" value="XYLOGLUCANASE (EUROFUNG)"/>
    <property type="match status" value="1"/>
</dbReference>